<dbReference type="InterPro" id="IPR054734">
    <property type="entry name" value="PqqF-like_C_4"/>
</dbReference>
<dbReference type="PROSITE" id="PS00143">
    <property type="entry name" value="INSULINASE"/>
    <property type="match status" value="1"/>
</dbReference>
<comment type="similarity">
    <text evidence="1 12">Belongs to the peptidase M16 family.</text>
</comment>
<feature type="domain" description="Peptidase M16 middle/third" evidence="16">
    <location>
        <begin position="410"/>
        <end position="690"/>
    </location>
</feature>
<evidence type="ECO:0000256" key="5">
    <source>
        <dbReference type="ARBA" id="ARBA00022833"/>
    </source>
</evidence>
<accession>A0ABD2W7X8</accession>
<dbReference type="InterPro" id="IPR050626">
    <property type="entry name" value="Peptidase_M16"/>
</dbReference>
<sequence>MSLQHSTEASESADSSSTPLTTDMAGTNSGVEKIEPVRYDNIVKPQNDKRDYRALILNNKMKVLLISDKETDKSAASLNVGVGFLNDPKDIPGLAHFCEHMLFLGTTKYPNVNEYNQYLSYHGGASNASTYMDHTNYYFDVDPEYLEGSLDRFSQFFVSPLFTESVTEKEITAVHLEHEKNLASDTWRLDQLDKSSANPNHVYCRFGTGNRETLQINPKEKNIDIRQALLDFHSKYYSANIMALSVLGKETLDELETMIMSMFSDVPNKDIELPRWPEHPFTEEHFKHKWSAVPVKDIRNLSVTFPIPDLQEHFRSSPLHYWSHLLGHEGKGSLLSALREKGWCSSLMAGKRSSARGFDFFSVFVDLTEKGIHHTDDIITMIFQYIKMINEEGPVEWVYNEYRDIANLNFRFKEKSQPRNWVKITVSALSEYPIEEVLTGPRLINEWRPDLIKDLSKYFVPEKVRVSVISKHFESIVDSVEPLYGTKYKMEKIPEETIQKWSKVELNKALAMPEKNEFIPSNFAIKPMGQLEKFPVIIEDTPFIRLWYKKDDEFLLPKAVMTFDFVSPLAYMDPLNSNMTYMFVQLFRDSLNEYAYNADLAGIKWELSNSKYGMNLVMSGYDHKLDVLLEKVMERLMNFDYEEERFEILKENYIRNLKNFEAEQPYQHVAYYLAVLLSEQVWVKNELLNATPLLTYERVRQFAPLLMSKMHIESLIHGNFTRDEALRMGKIVENKIISNLPDLTPLLPRQMVLYREIKLPNGSHYVYEINNKHHKSSCTQIFWQTGLQTTESNMKLELLAQIISEPCFNKLRNEQQLGYIVFSGVRRTSGVQGLRCIVQSNRHPQYVDDKIEDFITDIKKLLINMKDEEFSKHVESLATRRLEKPKVMSSQTSIYWNEIGTQQYNFDRMNIEVAYLRTLTKQQIIDFYNTYVWCESEHIQKMSIHVLSTADDNSPTYSSDDPDNTRSLDSPNPVKAKPIVDILSFKTSQTLYPLAKYYTNVPRKGTQKQSKL</sequence>
<evidence type="ECO:0000256" key="4">
    <source>
        <dbReference type="ARBA" id="ARBA00022801"/>
    </source>
</evidence>
<keyword evidence="6" id="KW-0482">Metalloprotease</keyword>
<evidence type="ECO:0000256" key="12">
    <source>
        <dbReference type="RuleBase" id="RU004447"/>
    </source>
</evidence>
<gene>
    <name evidence="18" type="ORF">TKK_015459</name>
</gene>
<feature type="region of interest" description="Disordered" evidence="13">
    <location>
        <begin position="951"/>
        <end position="972"/>
    </location>
</feature>
<name>A0ABD2W7X8_9HYME</name>
<dbReference type="AlphaFoldDB" id="A0ABD2W7X8"/>
<protein>
    <recommendedName>
        <fullName evidence="9">Insulin-degrading enzyme</fullName>
        <ecNumber evidence="8">3.4.24.56</ecNumber>
    </recommendedName>
    <alternativeName>
        <fullName evidence="11">Insulin protease</fullName>
    </alternativeName>
    <alternativeName>
        <fullName evidence="10">Insulysin</fullName>
    </alternativeName>
</protein>
<feature type="domain" description="Peptidase M16 N-terminal" evidence="14">
    <location>
        <begin position="62"/>
        <end position="199"/>
    </location>
</feature>
<keyword evidence="19" id="KW-1185">Reference proteome</keyword>
<feature type="compositionally biased region" description="Polar residues" evidence="13">
    <location>
        <begin position="951"/>
        <end position="970"/>
    </location>
</feature>
<evidence type="ECO:0000256" key="3">
    <source>
        <dbReference type="ARBA" id="ARBA00022723"/>
    </source>
</evidence>
<dbReference type="EMBL" id="JBJJXI010000123">
    <property type="protein sequence ID" value="KAL3389197.1"/>
    <property type="molecule type" value="Genomic_DNA"/>
</dbReference>
<dbReference type="InterPro" id="IPR007863">
    <property type="entry name" value="Peptidase_M16_C"/>
</dbReference>
<evidence type="ECO:0000313" key="19">
    <source>
        <dbReference type="Proteomes" id="UP001627154"/>
    </source>
</evidence>
<keyword evidence="2" id="KW-0645">Protease</keyword>
<dbReference type="Gene3D" id="3.30.830.10">
    <property type="entry name" value="Metalloenzyme, LuxS/M16 peptidase-like"/>
    <property type="match status" value="4"/>
</dbReference>
<dbReference type="GO" id="GO:0005737">
    <property type="term" value="C:cytoplasm"/>
    <property type="evidence" value="ECO:0007669"/>
    <property type="project" value="UniProtKB-ARBA"/>
</dbReference>
<keyword evidence="4" id="KW-0378">Hydrolase</keyword>
<evidence type="ECO:0000259" key="17">
    <source>
        <dbReference type="Pfam" id="PF22456"/>
    </source>
</evidence>
<feature type="region of interest" description="Disordered" evidence="13">
    <location>
        <begin position="1"/>
        <end position="31"/>
    </location>
</feature>
<dbReference type="EC" id="3.4.24.56" evidence="8"/>
<dbReference type="InterPro" id="IPR032632">
    <property type="entry name" value="Peptidase_M16_M"/>
</dbReference>
<dbReference type="Pfam" id="PF22456">
    <property type="entry name" value="PqqF-like_C_4"/>
    <property type="match status" value="1"/>
</dbReference>
<evidence type="ECO:0000256" key="11">
    <source>
        <dbReference type="ARBA" id="ARBA00080349"/>
    </source>
</evidence>
<dbReference type="FunFam" id="3.30.830.10:FF:000003">
    <property type="entry name" value="Insulin-degrading enzyme"/>
    <property type="match status" value="1"/>
</dbReference>
<evidence type="ECO:0000256" key="7">
    <source>
        <dbReference type="ARBA" id="ARBA00052248"/>
    </source>
</evidence>
<evidence type="ECO:0000256" key="13">
    <source>
        <dbReference type="SAM" id="MobiDB-lite"/>
    </source>
</evidence>
<dbReference type="Pfam" id="PF16187">
    <property type="entry name" value="Peptidase_M16_M"/>
    <property type="match status" value="1"/>
</dbReference>
<evidence type="ECO:0000259" key="14">
    <source>
        <dbReference type="Pfam" id="PF00675"/>
    </source>
</evidence>
<evidence type="ECO:0000256" key="2">
    <source>
        <dbReference type="ARBA" id="ARBA00022670"/>
    </source>
</evidence>
<comment type="caution">
    <text evidence="18">The sequence shown here is derived from an EMBL/GenBank/DDBJ whole genome shotgun (WGS) entry which is preliminary data.</text>
</comment>
<evidence type="ECO:0000256" key="6">
    <source>
        <dbReference type="ARBA" id="ARBA00023049"/>
    </source>
</evidence>
<dbReference type="GO" id="GO:0004222">
    <property type="term" value="F:metalloendopeptidase activity"/>
    <property type="evidence" value="ECO:0007669"/>
    <property type="project" value="UniProtKB-EC"/>
</dbReference>
<dbReference type="SUPFAM" id="SSF63411">
    <property type="entry name" value="LuxS/MPP-like metallohydrolase"/>
    <property type="match status" value="4"/>
</dbReference>
<dbReference type="FunFam" id="3.30.830.10:FF:000004">
    <property type="entry name" value="Putative insulin-degrading enzyme"/>
    <property type="match status" value="1"/>
</dbReference>
<comment type="catalytic activity">
    <reaction evidence="7">
        <text>Degradation of insulin, glucagon and other polypeptides. No action on proteins.</text>
        <dbReference type="EC" id="3.4.24.56"/>
    </reaction>
</comment>
<dbReference type="Proteomes" id="UP001627154">
    <property type="component" value="Unassembled WGS sequence"/>
</dbReference>
<feature type="domain" description="Peptidase M16 C-terminal" evidence="15">
    <location>
        <begin position="226"/>
        <end position="403"/>
    </location>
</feature>
<evidence type="ECO:0000259" key="15">
    <source>
        <dbReference type="Pfam" id="PF05193"/>
    </source>
</evidence>
<evidence type="ECO:0000256" key="1">
    <source>
        <dbReference type="ARBA" id="ARBA00007261"/>
    </source>
</evidence>
<dbReference type="PANTHER" id="PTHR43690:SF18">
    <property type="entry name" value="INSULIN-DEGRADING ENZYME-RELATED"/>
    <property type="match status" value="1"/>
</dbReference>
<dbReference type="FunFam" id="3.30.830.10:FF:000005">
    <property type="entry name" value="nardilysin isoform X1"/>
    <property type="match status" value="1"/>
</dbReference>
<dbReference type="InterPro" id="IPR011765">
    <property type="entry name" value="Pept_M16_N"/>
</dbReference>
<dbReference type="PANTHER" id="PTHR43690">
    <property type="entry name" value="NARDILYSIN"/>
    <property type="match status" value="1"/>
</dbReference>
<evidence type="ECO:0000256" key="8">
    <source>
        <dbReference type="ARBA" id="ARBA00066874"/>
    </source>
</evidence>
<evidence type="ECO:0000259" key="16">
    <source>
        <dbReference type="Pfam" id="PF16187"/>
    </source>
</evidence>
<feature type="compositionally biased region" description="Polar residues" evidence="13">
    <location>
        <begin position="19"/>
        <end position="30"/>
    </location>
</feature>
<dbReference type="GO" id="GO:0046872">
    <property type="term" value="F:metal ion binding"/>
    <property type="evidence" value="ECO:0007669"/>
    <property type="project" value="UniProtKB-KW"/>
</dbReference>
<feature type="compositionally biased region" description="Low complexity" evidence="13">
    <location>
        <begin position="1"/>
        <end position="18"/>
    </location>
</feature>
<dbReference type="Pfam" id="PF00675">
    <property type="entry name" value="Peptidase_M16"/>
    <property type="match status" value="1"/>
</dbReference>
<proteinExistence type="inferred from homology"/>
<keyword evidence="5" id="KW-0862">Zinc</keyword>
<reference evidence="18 19" key="1">
    <citation type="journal article" date="2024" name="bioRxiv">
        <title>A reference genome for Trichogramma kaykai: A tiny desert-dwelling parasitoid wasp with competing sex-ratio distorters.</title>
        <authorList>
            <person name="Culotta J."/>
            <person name="Lindsey A.R."/>
        </authorList>
    </citation>
    <scope>NUCLEOTIDE SEQUENCE [LARGE SCALE GENOMIC DNA]</scope>
    <source>
        <strain evidence="18 19">KSX58</strain>
    </source>
</reference>
<evidence type="ECO:0000313" key="18">
    <source>
        <dbReference type="EMBL" id="KAL3389197.1"/>
    </source>
</evidence>
<evidence type="ECO:0000256" key="9">
    <source>
        <dbReference type="ARBA" id="ARBA00070422"/>
    </source>
</evidence>
<keyword evidence="3" id="KW-0479">Metal-binding</keyword>
<dbReference type="InterPro" id="IPR011249">
    <property type="entry name" value="Metalloenz_LuxS/M16"/>
</dbReference>
<dbReference type="Pfam" id="PF05193">
    <property type="entry name" value="Peptidase_M16_C"/>
    <property type="match status" value="1"/>
</dbReference>
<dbReference type="InterPro" id="IPR001431">
    <property type="entry name" value="Pept_M16_Zn_BS"/>
</dbReference>
<evidence type="ECO:0000256" key="10">
    <source>
        <dbReference type="ARBA" id="ARBA00074992"/>
    </source>
</evidence>
<dbReference type="GO" id="GO:0006508">
    <property type="term" value="P:proteolysis"/>
    <property type="evidence" value="ECO:0007669"/>
    <property type="project" value="UniProtKB-KW"/>
</dbReference>
<organism evidence="18 19">
    <name type="scientific">Trichogramma kaykai</name>
    <dbReference type="NCBI Taxonomy" id="54128"/>
    <lineage>
        <taxon>Eukaryota</taxon>
        <taxon>Metazoa</taxon>
        <taxon>Ecdysozoa</taxon>
        <taxon>Arthropoda</taxon>
        <taxon>Hexapoda</taxon>
        <taxon>Insecta</taxon>
        <taxon>Pterygota</taxon>
        <taxon>Neoptera</taxon>
        <taxon>Endopterygota</taxon>
        <taxon>Hymenoptera</taxon>
        <taxon>Apocrita</taxon>
        <taxon>Proctotrupomorpha</taxon>
        <taxon>Chalcidoidea</taxon>
        <taxon>Trichogrammatidae</taxon>
        <taxon>Trichogramma</taxon>
    </lineage>
</organism>
<feature type="domain" description="Coenzyme PQQ synthesis protein F-like C-terminal lobe" evidence="17">
    <location>
        <begin position="798"/>
        <end position="896"/>
    </location>
</feature>